<dbReference type="RefSeq" id="XP_033382980.1">
    <property type="nucleotide sequence ID" value="XM_033522028.1"/>
</dbReference>
<proteinExistence type="predicted"/>
<protein>
    <submittedName>
        <fullName evidence="2">Uncharacterized protein</fullName>
    </submittedName>
</protein>
<sequence>MLNKDYFPNVTSVPLMRPLPYTFPVPFIHGPILMLWLSAHHFGTRSLTLNGQMLVPFCLLYNRLYMN</sequence>
<accession>A0A6A5XPF0</accession>
<evidence type="ECO:0000313" key="3">
    <source>
        <dbReference type="Proteomes" id="UP000799778"/>
    </source>
</evidence>
<reference evidence="2" key="1">
    <citation type="journal article" date="2020" name="Stud. Mycol.">
        <title>101 Dothideomycetes genomes: a test case for predicting lifestyles and emergence of pathogens.</title>
        <authorList>
            <person name="Haridas S."/>
            <person name="Albert R."/>
            <person name="Binder M."/>
            <person name="Bloem J."/>
            <person name="Labutti K."/>
            <person name="Salamov A."/>
            <person name="Andreopoulos B."/>
            <person name="Baker S."/>
            <person name="Barry K."/>
            <person name="Bills G."/>
            <person name="Bluhm B."/>
            <person name="Cannon C."/>
            <person name="Castanera R."/>
            <person name="Culley D."/>
            <person name="Daum C."/>
            <person name="Ezra D."/>
            <person name="Gonzalez J."/>
            <person name="Henrissat B."/>
            <person name="Kuo A."/>
            <person name="Liang C."/>
            <person name="Lipzen A."/>
            <person name="Lutzoni F."/>
            <person name="Magnuson J."/>
            <person name="Mondo S."/>
            <person name="Nolan M."/>
            <person name="Ohm R."/>
            <person name="Pangilinan J."/>
            <person name="Park H.-J."/>
            <person name="Ramirez L."/>
            <person name="Alfaro M."/>
            <person name="Sun H."/>
            <person name="Tritt A."/>
            <person name="Yoshinaga Y."/>
            <person name="Zwiers L.-H."/>
            <person name="Turgeon B."/>
            <person name="Goodwin S."/>
            <person name="Spatafora J."/>
            <person name="Crous P."/>
            <person name="Grigoriev I."/>
        </authorList>
    </citation>
    <scope>NUCLEOTIDE SEQUENCE</scope>
    <source>
        <strain evidence="2">CBS 175.79</strain>
    </source>
</reference>
<feature type="transmembrane region" description="Helical" evidence="1">
    <location>
        <begin position="20"/>
        <end position="39"/>
    </location>
</feature>
<name>A0A6A5XPF0_9PLEO</name>
<keyword evidence="3" id="KW-1185">Reference proteome</keyword>
<evidence type="ECO:0000256" key="1">
    <source>
        <dbReference type="SAM" id="Phobius"/>
    </source>
</evidence>
<gene>
    <name evidence="2" type="ORF">BU24DRAFT_218449</name>
</gene>
<dbReference type="EMBL" id="ML978070">
    <property type="protein sequence ID" value="KAF2014641.1"/>
    <property type="molecule type" value="Genomic_DNA"/>
</dbReference>
<dbReference type="GeneID" id="54279425"/>
<dbReference type="AlphaFoldDB" id="A0A6A5XPF0"/>
<dbReference type="Proteomes" id="UP000799778">
    <property type="component" value="Unassembled WGS sequence"/>
</dbReference>
<keyword evidence="1" id="KW-0812">Transmembrane</keyword>
<keyword evidence="1" id="KW-1133">Transmembrane helix</keyword>
<evidence type="ECO:0000313" key="2">
    <source>
        <dbReference type="EMBL" id="KAF2014641.1"/>
    </source>
</evidence>
<organism evidence="2 3">
    <name type="scientific">Aaosphaeria arxii CBS 175.79</name>
    <dbReference type="NCBI Taxonomy" id="1450172"/>
    <lineage>
        <taxon>Eukaryota</taxon>
        <taxon>Fungi</taxon>
        <taxon>Dikarya</taxon>
        <taxon>Ascomycota</taxon>
        <taxon>Pezizomycotina</taxon>
        <taxon>Dothideomycetes</taxon>
        <taxon>Pleosporomycetidae</taxon>
        <taxon>Pleosporales</taxon>
        <taxon>Pleosporales incertae sedis</taxon>
        <taxon>Aaosphaeria</taxon>
    </lineage>
</organism>
<keyword evidence="1" id="KW-0472">Membrane</keyword>